<evidence type="ECO:0000313" key="2">
    <source>
        <dbReference type="Proteomes" id="UP000623467"/>
    </source>
</evidence>
<comment type="caution">
    <text evidence="1">The sequence shown here is derived from an EMBL/GenBank/DDBJ whole genome shotgun (WGS) entry which is preliminary data.</text>
</comment>
<dbReference type="EMBL" id="JACAZH010000011">
    <property type="protein sequence ID" value="KAF7355669.1"/>
    <property type="molecule type" value="Genomic_DNA"/>
</dbReference>
<reference evidence="1" key="1">
    <citation type="submission" date="2020-05" db="EMBL/GenBank/DDBJ databases">
        <title>Mycena genomes resolve the evolution of fungal bioluminescence.</title>
        <authorList>
            <person name="Tsai I.J."/>
        </authorList>
    </citation>
    <scope>NUCLEOTIDE SEQUENCE</scope>
    <source>
        <strain evidence="1">160909Yilan</strain>
    </source>
</reference>
<dbReference type="PANTHER" id="PTHR43667">
    <property type="entry name" value="CYCLOPROPANE-FATTY-ACYL-PHOSPHOLIPID SYNTHASE"/>
    <property type="match status" value="1"/>
</dbReference>
<organism evidence="1 2">
    <name type="scientific">Mycena sanguinolenta</name>
    <dbReference type="NCBI Taxonomy" id="230812"/>
    <lineage>
        <taxon>Eukaryota</taxon>
        <taxon>Fungi</taxon>
        <taxon>Dikarya</taxon>
        <taxon>Basidiomycota</taxon>
        <taxon>Agaricomycotina</taxon>
        <taxon>Agaricomycetes</taxon>
        <taxon>Agaricomycetidae</taxon>
        <taxon>Agaricales</taxon>
        <taxon>Marasmiineae</taxon>
        <taxon>Mycenaceae</taxon>
        <taxon>Mycena</taxon>
    </lineage>
</organism>
<dbReference type="Gene3D" id="3.40.50.150">
    <property type="entry name" value="Vaccinia Virus protein VP39"/>
    <property type="match status" value="1"/>
</dbReference>
<dbReference type="InterPro" id="IPR050723">
    <property type="entry name" value="CFA/CMAS"/>
</dbReference>
<dbReference type="AlphaFoldDB" id="A0A8H6YC82"/>
<accession>A0A8H6YC82</accession>
<name>A0A8H6YC82_9AGAR</name>
<evidence type="ECO:0000313" key="1">
    <source>
        <dbReference type="EMBL" id="KAF7355669.1"/>
    </source>
</evidence>
<keyword evidence="2" id="KW-1185">Reference proteome</keyword>
<dbReference type="OrthoDB" id="8300214at2759"/>
<proteinExistence type="predicted"/>
<dbReference type="Pfam" id="PF02353">
    <property type="entry name" value="CMAS"/>
    <property type="match status" value="1"/>
</dbReference>
<protein>
    <submittedName>
        <fullName evidence="1">CFS1-like protein</fullName>
    </submittedName>
</protein>
<dbReference type="PANTHER" id="PTHR43667:SF2">
    <property type="entry name" value="FATTY ACID C-METHYL TRANSFERASE"/>
    <property type="match status" value="1"/>
</dbReference>
<dbReference type="SUPFAM" id="SSF53335">
    <property type="entry name" value="S-adenosyl-L-methionine-dependent methyltransferases"/>
    <property type="match status" value="1"/>
</dbReference>
<dbReference type="CDD" id="cd02440">
    <property type="entry name" value="AdoMet_MTases"/>
    <property type="match status" value="1"/>
</dbReference>
<sequence>MRVALFTDLGLAEAFMFGDVDCEDISSLIQILIANRHEIENDSILTSFLSKGRSLTSKRFLGILVNSKANISAHYDLGNTMFSAYLSQDMNYSSAIFENYNEDLDPAAAAKGVAGRCATAKSQYSLANFRRFILKKSKIRSGQRVLEIGTGWGSLAILAAKTFNCTVETVTLSSNQAALARKRIEEANLTDRITVHCMDFREYKSKPEYWHRCSVNIGPHYARTLREWKRLFIANWEGTVAKALVLQYYLDVQGLGIFRRKWICHFVRADVEPENPDCIE</sequence>
<dbReference type="Proteomes" id="UP000623467">
    <property type="component" value="Unassembled WGS sequence"/>
</dbReference>
<dbReference type="InterPro" id="IPR029063">
    <property type="entry name" value="SAM-dependent_MTases_sf"/>
</dbReference>
<gene>
    <name evidence="1" type="ORF">MSAN_01484700</name>
</gene>